<proteinExistence type="predicted"/>
<sequence>DIMTKVLLVEDDLCYRTVMEDIFQFDNVGAEMIVAESGEEALCLAVDAKPILILMDMHLPGMDGLEAARALKSDPRTKEVPIWAITAYARTEERDKALFAGCDDYIAKPFERSELVTKLRAFVTSS</sequence>
<dbReference type="PANTHER" id="PTHR44591">
    <property type="entry name" value="STRESS RESPONSE REGULATOR PROTEIN 1"/>
    <property type="match status" value="1"/>
</dbReference>
<dbReference type="InterPro" id="IPR050595">
    <property type="entry name" value="Bact_response_regulator"/>
</dbReference>
<dbReference type="EMBL" id="BARU01046646">
    <property type="protein sequence ID" value="GAH92158.1"/>
    <property type="molecule type" value="Genomic_DNA"/>
</dbReference>
<dbReference type="SMART" id="SM00448">
    <property type="entry name" value="REC"/>
    <property type="match status" value="1"/>
</dbReference>
<comment type="caution">
    <text evidence="3">The sequence shown here is derived from an EMBL/GenBank/DDBJ whole genome shotgun (WGS) entry which is preliminary data.</text>
</comment>
<dbReference type="PROSITE" id="PS50110">
    <property type="entry name" value="RESPONSE_REGULATORY"/>
    <property type="match status" value="1"/>
</dbReference>
<feature type="domain" description="Response regulatory" evidence="2">
    <location>
        <begin position="5"/>
        <end position="123"/>
    </location>
</feature>
<dbReference type="SUPFAM" id="SSF52172">
    <property type="entry name" value="CheY-like"/>
    <property type="match status" value="1"/>
</dbReference>
<accession>X1LDE7</accession>
<feature type="non-terminal residue" evidence="3">
    <location>
        <position position="126"/>
    </location>
</feature>
<organism evidence="3">
    <name type="scientific">marine sediment metagenome</name>
    <dbReference type="NCBI Taxonomy" id="412755"/>
    <lineage>
        <taxon>unclassified sequences</taxon>
        <taxon>metagenomes</taxon>
        <taxon>ecological metagenomes</taxon>
    </lineage>
</organism>
<evidence type="ECO:0000313" key="3">
    <source>
        <dbReference type="EMBL" id="GAH92158.1"/>
    </source>
</evidence>
<feature type="non-terminal residue" evidence="3">
    <location>
        <position position="1"/>
    </location>
</feature>
<reference evidence="3" key="1">
    <citation type="journal article" date="2014" name="Front. Microbiol.">
        <title>High frequency of phylogenetically diverse reductive dehalogenase-homologous genes in deep subseafloor sedimentary metagenomes.</title>
        <authorList>
            <person name="Kawai M."/>
            <person name="Futagami T."/>
            <person name="Toyoda A."/>
            <person name="Takaki Y."/>
            <person name="Nishi S."/>
            <person name="Hori S."/>
            <person name="Arai W."/>
            <person name="Tsubouchi T."/>
            <person name="Morono Y."/>
            <person name="Uchiyama I."/>
            <person name="Ito T."/>
            <person name="Fujiyama A."/>
            <person name="Inagaki F."/>
            <person name="Takami H."/>
        </authorList>
    </citation>
    <scope>NUCLEOTIDE SEQUENCE</scope>
    <source>
        <strain evidence="3">Expedition CK06-06</strain>
    </source>
</reference>
<dbReference type="PANTHER" id="PTHR44591:SF23">
    <property type="entry name" value="CHEY SUBFAMILY"/>
    <property type="match status" value="1"/>
</dbReference>
<evidence type="ECO:0000259" key="2">
    <source>
        <dbReference type="PROSITE" id="PS50110"/>
    </source>
</evidence>
<dbReference type="GO" id="GO:0000160">
    <property type="term" value="P:phosphorelay signal transduction system"/>
    <property type="evidence" value="ECO:0007669"/>
    <property type="project" value="InterPro"/>
</dbReference>
<protein>
    <recommendedName>
        <fullName evidence="2">Response regulatory domain-containing protein</fullName>
    </recommendedName>
</protein>
<keyword evidence="1" id="KW-0597">Phosphoprotein</keyword>
<dbReference type="InterPro" id="IPR001789">
    <property type="entry name" value="Sig_transdc_resp-reg_receiver"/>
</dbReference>
<evidence type="ECO:0000256" key="1">
    <source>
        <dbReference type="ARBA" id="ARBA00022553"/>
    </source>
</evidence>
<gene>
    <name evidence="3" type="ORF">S03H2_70262</name>
</gene>
<dbReference type="InterPro" id="IPR011006">
    <property type="entry name" value="CheY-like_superfamily"/>
</dbReference>
<dbReference type="Gene3D" id="3.40.50.2300">
    <property type="match status" value="1"/>
</dbReference>
<name>X1LDE7_9ZZZZ</name>
<dbReference type="AlphaFoldDB" id="X1LDE7"/>
<dbReference type="Pfam" id="PF00072">
    <property type="entry name" value="Response_reg"/>
    <property type="match status" value="1"/>
</dbReference>